<feature type="domain" description="EngB-type G" evidence="11">
    <location>
        <begin position="32"/>
        <end position="204"/>
    </location>
</feature>
<evidence type="ECO:0000256" key="4">
    <source>
        <dbReference type="ARBA" id="ARBA00022723"/>
    </source>
</evidence>
<evidence type="ECO:0000256" key="7">
    <source>
        <dbReference type="ARBA" id="ARBA00023134"/>
    </source>
</evidence>
<evidence type="ECO:0000256" key="1">
    <source>
        <dbReference type="ARBA" id="ARBA00001946"/>
    </source>
</evidence>
<evidence type="ECO:0000256" key="2">
    <source>
        <dbReference type="ARBA" id="ARBA00009638"/>
    </source>
</evidence>
<accession>A0A0C1C676</accession>
<dbReference type="GO" id="GO:0005525">
    <property type="term" value="F:GTP binding"/>
    <property type="evidence" value="ECO:0007669"/>
    <property type="project" value="UniProtKB-UniRule"/>
</dbReference>
<reference evidence="12 13" key="1">
    <citation type="journal article" date="2014" name="Mol. Biol. Evol.">
        <title>Massive expansion of Ubiquitination-related gene families within the Chlamydiae.</title>
        <authorList>
            <person name="Domman D."/>
            <person name="Collingro A."/>
            <person name="Lagkouvardos I."/>
            <person name="Gehre L."/>
            <person name="Weinmaier T."/>
            <person name="Rattei T."/>
            <person name="Subtil A."/>
            <person name="Horn M."/>
        </authorList>
    </citation>
    <scope>NUCLEOTIDE SEQUENCE [LARGE SCALE GENOMIC DNA]</scope>
    <source>
        <strain evidence="12 13">OEW1</strain>
    </source>
</reference>
<keyword evidence="7 10" id="KW-0342">GTP-binding</keyword>
<dbReference type="PATRIC" id="fig|83552.4.peg.2274"/>
<evidence type="ECO:0000256" key="5">
    <source>
        <dbReference type="ARBA" id="ARBA00022741"/>
    </source>
</evidence>
<evidence type="ECO:0000313" key="12">
    <source>
        <dbReference type="EMBL" id="KIA76625.1"/>
    </source>
</evidence>
<keyword evidence="3 10" id="KW-0132">Cell division</keyword>
<dbReference type="Gene3D" id="3.40.50.300">
    <property type="entry name" value="P-loop containing nucleotide triphosphate hydrolases"/>
    <property type="match status" value="1"/>
</dbReference>
<dbReference type="SUPFAM" id="SSF52540">
    <property type="entry name" value="P-loop containing nucleoside triphosphate hydrolases"/>
    <property type="match status" value="1"/>
</dbReference>
<dbReference type="InterPro" id="IPR019987">
    <property type="entry name" value="GTP-bd_ribosome_bio_YsxC"/>
</dbReference>
<evidence type="ECO:0000259" key="11">
    <source>
        <dbReference type="PROSITE" id="PS51706"/>
    </source>
</evidence>
<comment type="function">
    <text evidence="10">Necessary for normal cell division and for the maintenance of normal septation.</text>
</comment>
<dbReference type="InterPro" id="IPR030393">
    <property type="entry name" value="G_ENGB_dom"/>
</dbReference>
<dbReference type="EMBL" id="JSAM01000111">
    <property type="protein sequence ID" value="KIA76625.1"/>
    <property type="molecule type" value="Genomic_DNA"/>
</dbReference>
<evidence type="ECO:0000313" key="13">
    <source>
        <dbReference type="Proteomes" id="UP000031307"/>
    </source>
</evidence>
<keyword evidence="4" id="KW-0479">Metal-binding</keyword>
<dbReference type="PANTHER" id="PTHR11649:SF13">
    <property type="entry name" value="ENGB-TYPE G DOMAIN-CONTAINING PROTEIN"/>
    <property type="match status" value="1"/>
</dbReference>
<keyword evidence="5 10" id="KW-0547">Nucleotide-binding</keyword>
<keyword evidence="9 10" id="KW-0131">Cell cycle</keyword>
<dbReference type="HAMAP" id="MF_00321">
    <property type="entry name" value="GTPase_EngB"/>
    <property type="match status" value="1"/>
</dbReference>
<dbReference type="Proteomes" id="UP000031307">
    <property type="component" value="Unassembled WGS sequence"/>
</dbReference>
<dbReference type="InterPro" id="IPR027417">
    <property type="entry name" value="P-loop_NTPase"/>
</dbReference>
<evidence type="ECO:0000256" key="3">
    <source>
        <dbReference type="ARBA" id="ARBA00022618"/>
    </source>
</evidence>
<dbReference type="PANTHER" id="PTHR11649">
    <property type="entry name" value="MSS1/TRME-RELATED GTP-BINDING PROTEIN"/>
    <property type="match status" value="1"/>
</dbReference>
<comment type="caution">
    <text evidence="12">The sequence shown here is derived from an EMBL/GenBank/DDBJ whole genome shotgun (WGS) entry which is preliminary data.</text>
</comment>
<dbReference type="AlphaFoldDB" id="A0A0C1C676"/>
<dbReference type="CDD" id="cd01876">
    <property type="entry name" value="YihA_EngB"/>
    <property type="match status" value="1"/>
</dbReference>
<dbReference type="GO" id="GO:0005829">
    <property type="term" value="C:cytosol"/>
    <property type="evidence" value="ECO:0007669"/>
    <property type="project" value="TreeGrafter"/>
</dbReference>
<dbReference type="GO" id="GO:0000917">
    <property type="term" value="P:division septum assembly"/>
    <property type="evidence" value="ECO:0007669"/>
    <property type="project" value="UniProtKB-KW"/>
</dbReference>
<comment type="similarity">
    <text evidence="2 10">Belongs to the TRAFAC class TrmE-Era-EngA-EngB-Septin-like GTPase superfamily. EngB GTPase family.</text>
</comment>
<organism evidence="12 13">
    <name type="scientific">Parachlamydia acanthamoebae</name>
    <dbReference type="NCBI Taxonomy" id="83552"/>
    <lineage>
        <taxon>Bacteria</taxon>
        <taxon>Pseudomonadati</taxon>
        <taxon>Chlamydiota</taxon>
        <taxon>Chlamydiia</taxon>
        <taxon>Parachlamydiales</taxon>
        <taxon>Parachlamydiaceae</taxon>
        <taxon>Parachlamydia</taxon>
    </lineage>
</organism>
<comment type="cofactor">
    <cofactor evidence="1">
        <name>Mg(2+)</name>
        <dbReference type="ChEBI" id="CHEBI:18420"/>
    </cofactor>
</comment>
<evidence type="ECO:0000256" key="6">
    <source>
        <dbReference type="ARBA" id="ARBA00022842"/>
    </source>
</evidence>
<dbReference type="NCBIfam" id="TIGR03598">
    <property type="entry name" value="GTPase_YsxC"/>
    <property type="match status" value="1"/>
</dbReference>
<keyword evidence="6" id="KW-0460">Magnesium</keyword>
<dbReference type="Pfam" id="PF01926">
    <property type="entry name" value="MMR_HSR1"/>
    <property type="match status" value="1"/>
</dbReference>
<name>A0A0C1C676_9BACT</name>
<keyword evidence="8 10" id="KW-0717">Septation</keyword>
<evidence type="ECO:0000256" key="9">
    <source>
        <dbReference type="ARBA" id="ARBA00023306"/>
    </source>
</evidence>
<sequence>MHMKYSFKNTCFITTAVNQKNYPSVKDTAGLVLPEIAVAGRSNVGKSSLLNHLFQVKNLVKTSSTPGKTQALNFFNVDEKLVFVDLPGYGFAQVPLEVRKKWGPLIEHYLRERENLKLILFLFDIRRLPNEDDKLFLDWVIKNQKSMILVLTKVDKVTANQKASQTRAILSAFEAENIHYAYYSVPKNLGRKELIAMMNEALEEERT</sequence>
<dbReference type="InterPro" id="IPR006073">
    <property type="entry name" value="GTP-bd"/>
</dbReference>
<gene>
    <name evidence="10 12" type="primary">engB</name>
    <name evidence="12" type="ORF">DB43_AA00500</name>
</gene>
<protein>
    <recommendedName>
        <fullName evidence="10">Probable GTP-binding protein EngB</fullName>
    </recommendedName>
</protein>
<evidence type="ECO:0000256" key="10">
    <source>
        <dbReference type="HAMAP-Rule" id="MF_00321"/>
    </source>
</evidence>
<dbReference type="GO" id="GO:0046872">
    <property type="term" value="F:metal ion binding"/>
    <property type="evidence" value="ECO:0007669"/>
    <property type="project" value="UniProtKB-KW"/>
</dbReference>
<evidence type="ECO:0000256" key="8">
    <source>
        <dbReference type="ARBA" id="ARBA00023210"/>
    </source>
</evidence>
<dbReference type="PROSITE" id="PS51706">
    <property type="entry name" value="G_ENGB"/>
    <property type="match status" value="1"/>
</dbReference>
<proteinExistence type="inferred from homology"/>